<reference evidence="9" key="1">
    <citation type="submission" date="2016-10" db="EMBL/GenBank/DDBJ databases">
        <authorList>
            <person name="Varghese N."/>
            <person name="Submissions S."/>
        </authorList>
    </citation>
    <scope>NUCLEOTIDE SEQUENCE [LARGE SCALE GENOMIC DNA]</scope>
    <source>
        <strain evidence="9">DSM 45245</strain>
    </source>
</reference>
<name>A0A1H3QD16_9ACTN</name>
<dbReference type="SMART" id="SM00448">
    <property type="entry name" value="REC"/>
    <property type="match status" value="1"/>
</dbReference>
<accession>A0A1H3QD16</accession>
<dbReference type="RefSeq" id="WP_091557932.1">
    <property type="nucleotide sequence ID" value="NZ_FNPH01000005.1"/>
</dbReference>
<keyword evidence="5" id="KW-0804">Transcription</keyword>
<dbReference type="GO" id="GO:0006355">
    <property type="term" value="P:regulation of DNA-templated transcription"/>
    <property type="evidence" value="ECO:0007669"/>
    <property type="project" value="TreeGrafter"/>
</dbReference>
<dbReference type="GO" id="GO:0000156">
    <property type="term" value="F:phosphorelay response regulator activity"/>
    <property type="evidence" value="ECO:0007669"/>
    <property type="project" value="TreeGrafter"/>
</dbReference>
<feature type="domain" description="Response regulatory" evidence="7">
    <location>
        <begin position="3"/>
        <end position="119"/>
    </location>
</feature>
<dbReference type="STRING" id="405436.SAMN05444365_105386"/>
<dbReference type="PROSITE" id="PS50110">
    <property type="entry name" value="RESPONSE_REGULATORY"/>
    <property type="match status" value="1"/>
</dbReference>
<evidence type="ECO:0000259" key="7">
    <source>
        <dbReference type="PROSITE" id="PS50110"/>
    </source>
</evidence>
<keyword evidence="2" id="KW-0902">Two-component regulatory system</keyword>
<dbReference type="Pfam" id="PF00072">
    <property type="entry name" value="Response_reg"/>
    <property type="match status" value="1"/>
</dbReference>
<proteinExistence type="predicted"/>
<keyword evidence="4" id="KW-0238">DNA-binding</keyword>
<keyword evidence="1 6" id="KW-0597">Phosphoprotein</keyword>
<protein>
    <submittedName>
        <fullName evidence="8">Two-component system, OmpR family, phosphate regulon response regulator PhoB</fullName>
    </submittedName>
</protein>
<dbReference type="AlphaFoldDB" id="A0A1H3QD16"/>
<dbReference type="InterPro" id="IPR039420">
    <property type="entry name" value="WalR-like"/>
</dbReference>
<dbReference type="GO" id="GO:0000976">
    <property type="term" value="F:transcription cis-regulatory region binding"/>
    <property type="evidence" value="ECO:0007669"/>
    <property type="project" value="TreeGrafter"/>
</dbReference>
<organism evidence="8 9">
    <name type="scientific">Micromonospora pattaloongensis</name>
    <dbReference type="NCBI Taxonomy" id="405436"/>
    <lineage>
        <taxon>Bacteria</taxon>
        <taxon>Bacillati</taxon>
        <taxon>Actinomycetota</taxon>
        <taxon>Actinomycetes</taxon>
        <taxon>Micromonosporales</taxon>
        <taxon>Micromonosporaceae</taxon>
        <taxon>Micromonospora</taxon>
    </lineage>
</organism>
<dbReference type="GO" id="GO:0005829">
    <property type="term" value="C:cytosol"/>
    <property type="evidence" value="ECO:0007669"/>
    <property type="project" value="TreeGrafter"/>
</dbReference>
<keyword evidence="3" id="KW-0805">Transcription regulation</keyword>
<dbReference type="FunFam" id="3.40.50.2300:FF:000001">
    <property type="entry name" value="DNA-binding response regulator PhoB"/>
    <property type="match status" value="1"/>
</dbReference>
<dbReference type="OrthoDB" id="3197131at2"/>
<dbReference type="SUPFAM" id="SSF52172">
    <property type="entry name" value="CheY-like"/>
    <property type="match status" value="1"/>
</dbReference>
<dbReference type="InterPro" id="IPR001789">
    <property type="entry name" value="Sig_transdc_resp-reg_receiver"/>
</dbReference>
<dbReference type="GO" id="GO:0032993">
    <property type="term" value="C:protein-DNA complex"/>
    <property type="evidence" value="ECO:0007669"/>
    <property type="project" value="TreeGrafter"/>
</dbReference>
<evidence type="ECO:0000313" key="9">
    <source>
        <dbReference type="Proteomes" id="UP000242415"/>
    </source>
</evidence>
<dbReference type="EMBL" id="FNPH01000005">
    <property type="protein sequence ID" value="SDZ11454.1"/>
    <property type="molecule type" value="Genomic_DNA"/>
</dbReference>
<dbReference type="PANTHER" id="PTHR48111">
    <property type="entry name" value="REGULATOR OF RPOS"/>
    <property type="match status" value="1"/>
</dbReference>
<feature type="modified residue" description="4-aspartylphosphate" evidence="6">
    <location>
        <position position="52"/>
    </location>
</feature>
<sequence length="124" mass="13224">MTAILIADDDPDIRDLVAFKLEQAGYDVRAVDNGLAALSAARENPPDLAVLDVMMPGMSGVDVCRELYANPATATLPVILLTARAQEGDVEVGFGAGAVDYVIKPFSPRELVRRVEAVLARTRA</sequence>
<evidence type="ECO:0000256" key="4">
    <source>
        <dbReference type="ARBA" id="ARBA00023125"/>
    </source>
</evidence>
<evidence type="ECO:0000256" key="6">
    <source>
        <dbReference type="PROSITE-ProRule" id="PRU00169"/>
    </source>
</evidence>
<dbReference type="InterPro" id="IPR011006">
    <property type="entry name" value="CheY-like_superfamily"/>
</dbReference>
<evidence type="ECO:0000256" key="2">
    <source>
        <dbReference type="ARBA" id="ARBA00023012"/>
    </source>
</evidence>
<keyword evidence="9" id="KW-1185">Reference proteome</keyword>
<evidence type="ECO:0000256" key="5">
    <source>
        <dbReference type="ARBA" id="ARBA00023163"/>
    </source>
</evidence>
<gene>
    <name evidence="8" type="ORF">SAMN05444365_105386</name>
</gene>
<evidence type="ECO:0000313" key="8">
    <source>
        <dbReference type="EMBL" id="SDZ11454.1"/>
    </source>
</evidence>
<dbReference type="PANTHER" id="PTHR48111:SF1">
    <property type="entry name" value="TWO-COMPONENT RESPONSE REGULATOR ORR33"/>
    <property type="match status" value="1"/>
</dbReference>
<evidence type="ECO:0000256" key="1">
    <source>
        <dbReference type="ARBA" id="ARBA00022553"/>
    </source>
</evidence>
<evidence type="ECO:0000256" key="3">
    <source>
        <dbReference type="ARBA" id="ARBA00023015"/>
    </source>
</evidence>
<dbReference type="Gene3D" id="3.40.50.2300">
    <property type="match status" value="1"/>
</dbReference>
<dbReference type="Proteomes" id="UP000242415">
    <property type="component" value="Unassembled WGS sequence"/>
</dbReference>